<gene>
    <name evidence="7" type="primary">LOC108560003</name>
</gene>
<proteinExistence type="predicted"/>
<dbReference type="Gene3D" id="2.10.90.10">
    <property type="entry name" value="Cystine-knot cytokines"/>
    <property type="match status" value="1"/>
</dbReference>
<evidence type="ECO:0000256" key="1">
    <source>
        <dbReference type="ARBA" id="ARBA00022729"/>
    </source>
</evidence>
<keyword evidence="6" id="KW-1185">Reference proteome</keyword>
<evidence type="ECO:0000313" key="7">
    <source>
        <dbReference type="RefSeq" id="XP_017772903.1"/>
    </source>
</evidence>
<sequence>MKTSATLVLLTLSHFINSSPLTSNKAPKSWVKDLKPKFKTPENVKHFLPVKSGVADFQKISAGSPIFFKKPVLKNKEPIMLLEDNRIFFPDEISDEAKNDTDNGMKFNVNIEVINSKSPKLQEINLGSPCENGRTYCENVASYPYETIKKLFEDGDVNLEYFSIEDDNELLTDLEPKCAQGKTYCDYDDTYPYDVIYDMMKNDFGHKDFFVTDEKYSGFWDGISGNEDEKYMCETRSKIIHPMRAKTVNGKWKYIVNLDDGKHVQAVKVEICKRPNLPCKMTRSFPMDHLTNCRQRTTFRRLLALSDFAKVEPDTFLIPSECSCAYKKYTDSAKF</sequence>
<accession>A0ABM1MEA3</accession>
<dbReference type="RefSeq" id="XP_017772903.1">
    <property type="nucleotide sequence ID" value="XM_017917414.1"/>
</dbReference>
<dbReference type="InterPro" id="IPR032104">
    <property type="entry name" value="Spaetzle"/>
</dbReference>
<dbReference type="Proteomes" id="UP000695000">
    <property type="component" value="Unplaced"/>
</dbReference>
<evidence type="ECO:0000313" key="6">
    <source>
        <dbReference type="Proteomes" id="UP000695000"/>
    </source>
</evidence>
<evidence type="ECO:0000259" key="5">
    <source>
        <dbReference type="Pfam" id="PF16077"/>
    </source>
</evidence>
<dbReference type="Pfam" id="PF16077">
    <property type="entry name" value="Spaetzle"/>
    <property type="match status" value="1"/>
</dbReference>
<evidence type="ECO:0000256" key="4">
    <source>
        <dbReference type="SAM" id="SignalP"/>
    </source>
</evidence>
<keyword evidence="1 4" id="KW-0732">Signal</keyword>
<keyword evidence="2" id="KW-1015">Disulfide bond</keyword>
<evidence type="ECO:0000256" key="3">
    <source>
        <dbReference type="ARBA" id="ARBA00023180"/>
    </source>
</evidence>
<dbReference type="InterPro" id="IPR052444">
    <property type="entry name" value="Spz/Toll_ligand-like"/>
</dbReference>
<organism evidence="6 7">
    <name type="scientific">Nicrophorus vespilloides</name>
    <name type="common">Boreal carrion beetle</name>
    <dbReference type="NCBI Taxonomy" id="110193"/>
    <lineage>
        <taxon>Eukaryota</taxon>
        <taxon>Metazoa</taxon>
        <taxon>Ecdysozoa</taxon>
        <taxon>Arthropoda</taxon>
        <taxon>Hexapoda</taxon>
        <taxon>Insecta</taxon>
        <taxon>Pterygota</taxon>
        <taxon>Neoptera</taxon>
        <taxon>Endopterygota</taxon>
        <taxon>Coleoptera</taxon>
        <taxon>Polyphaga</taxon>
        <taxon>Staphyliniformia</taxon>
        <taxon>Silphidae</taxon>
        <taxon>Nicrophorinae</taxon>
        <taxon>Nicrophorus</taxon>
    </lineage>
</organism>
<feature type="domain" description="Spaetzle" evidence="5">
    <location>
        <begin position="231"/>
        <end position="325"/>
    </location>
</feature>
<name>A0ABM1MEA3_NICVS</name>
<dbReference type="SUPFAM" id="SSF57501">
    <property type="entry name" value="Cystine-knot cytokines"/>
    <property type="match status" value="1"/>
</dbReference>
<reference evidence="7" key="1">
    <citation type="submission" date="2025-08" db="UniProtKB">
        <authorList>
            <consortium name="RefSeq"/>
        </authorList>
    </citation>
    <scope>IDENTIFICATION</scope>
    <source>
        <tissue evidence="7">Whole Larva</tissue>
    </source>
</reference>
<evidence type="ECO:0000256" key="2">
    <source>
        <dbReference type="ARBA" id="ARBA00023157"/>
    </source>
</evidence>
<dbReference type="PANTHER" id="PTHR23199:SF12">
    <property type="entry name" value="NEUROTROPHIN 1-RELATED"/>
    <property type="match status" value="1"/>
</dbReference>
<keyword evidence="3" id="KW-0325">Glycoprotein</keyword>
<feature type="chain" id="PRO_5047160235" evidence="4">
    <location>
        <begin position="19"/>
        <end position="335"/>
    </location>
</feature>
<dbReference type="PANTHER" id="PTHR23199">
    <property type="entry name" value="NEUROTROPHIN 1-RELATED"/>
    <property type="match status" value="1"/>
</dbReference>
<dbReference type="GeneID" id="108560003"/>
<feature type="signal peptide" evidence="4">
    <location>
        <begin position="1"/>
        <end position="18"/>
    </location>
</feature>
<protein>
    <submittedName>
        <fullName evidence="7">Uncharacterized protein LOC108560003</fullName>
    </submittedName>
</protein>
<dbReference type="InterPro" id="IPR029034">
    <property type="entry name" value="Cystine-knot_cytokine"/>
</dbReference>